<dbReference type="AlphaFoldDB" id="A0A0R1RW65"/>
<dbReference type="EMBL" id="AZFF01000001">
    <property type="protein sequence ID" value="KRL57240.1"/>
    <property type="molecule type" value="Genomic_DNA"/>
</dbReference>
<gene>
    <name evidence="2" type="ORF">FD35_GL000250</name>
</gene>
<accession>A0A0R1RW65</accession>
<keyword evidence="3" id="KW-1185">Reference proteome</keyword>
<protein>
    <submittedName>
        <fullName evidence="2">Uncharacterized protein</fullName>
    </submittedName>
</protein>
<comment type="caution">
    <text evidence="2">The sequence shown here is derived from an EMBL/GenBank/DDBJ whole genome shotgun (WGS) entry which is preliminary data.</text>
</comment>
<sequence>MVVTAIWETILLISFVPMLTLLSQGAHNDTAISWITMFLTWGVLLVSLVMFRRSQQKGLKHRVKIFDVKENGEPVDMFHNDEREWRLMLTAQYVSARVTTLFALIVMVAVPLTLGSIINAGSTIHISVILMAAMLTSIIAVGLLISEWSYVIVYFKLDKE</sequence>
<evidence type="ECO:0000256" key="1">
    <source>
        <dbReference type="SAM" id="Phobius"/>
    </source>
</evidence>
<dbReference type="STRING" id="1114972.FD35_GL000250"/>
<name>A0A0R1RW65_9LACO</name>
<dbReference type="eggNOG" id="ENOG5030BIQ">
    <property type="taxonomic scope" value="Bacteria"/>
</dbReference>
<feature type="transmembrane region" description="Helical" evidence="1">
    <location>
        <begin position="31"/>
        <end position="51"/>
    </location>
</feature>
<organism evidence="2 3">
    <name type="scientific">Furfurilactobacillus rossiae DSM 15814</name>
    <dbReference type="NCBI Taxonomy" id="1114972"/>
    <lineage>
        <taxon>Bacteria</taxon>
        <taxon>Bacillati</taxon>
        <taxon>Bacillota</taxon>
        <taxon>Bacilli</taxon>
        <taxon>Lactobacillales</taxon>
        <taxon>Lactobacillaceae</taxon>
        <taxon>Furfurilactobacillus</taxon>
    </lineage>
</organism>
<evidence type="ECO:0000313" key="2">
    <source>
        <dbReference type="EMBL" id="KRL57240.1"/>
    </source>
</evidence>
<feature type="transmembrane region" description="Helical" evidence="1">
    <location>
        <begin position="98"/>
        <end position="118"/>
    </location>
</feature>
<feature type="transmembrane region" description="Helical" evidence="1">
    <location>
        <begin position="124"/>
        <end position="155"/>
    </location>
</feature>
<dbReference type="PATRIC" id="fig|1114972.6.peg.249"/>
<feature type="transmembrane region" description="Helical" evidence="1">
    <location>
        <begin position="5"/>
        <end position="25"/>
    </location>
</feature>
<proteinExistence type="predicted"/>
<reference evidence="2 3" key="1">
    <citation type="journal article" date="2015" name="Genome Announc.">
        <title>Expanding the biotechnology potential of lactobacilli through comparative genomics of 213 strains and associated genera.</title>
        <authorList>
            <person name="Sun Z."/>
            <person name="Harris H.M."/>
            <person name="McCann A."/>
            <person name="Guo C."/>
            <person name="Argimon S."/>
            <person name="Zhang W."/>
            <person name="Yang X."/>
            <person name="Jeffery I.B."/>
            <person name="Cooney J.C."/>
            <person name="Kagawa T.F."/>
            <person name="Liu W."/>
            <person name="Song Y."/>
            <person name="Salvetti E."/>
            <person name="Wrobel A."/>
            <person name="Rasinkangas P."/>
            <person name="Parkhill J."/>
            <person name="Rea M.C."/>
            <person name="O'Sullivan O."/>
            <person name="Ritari J."/>
            <person name="Douillard F.P."/>
            <person name="Paul Ross R."/>
            <person name="Yang R."/>
            <person name="Briner A.E."/>
            <person name="Felis G.E."/>
            <person name="de Vos W.M."/>
            <person name="Barrangou R."/>
            <person name="Klaenhammer T.R."/>
            <person name="Caufield P.W."/>
            <person name="Cui Y."/>
            <person name="Zhang H."/>
            <person name="O'Toole P.W."/>
        </authorList>
    </citation>
    <scope>NUCLEOTIDE SEQUENCE [LARGE SCALE GENOMIC DNA]</scope>
    <source>
        <strain evidence="2 3">DSM 15814</strain>
    </source>
</reference>
<dbReference type="Proteomes" id="UP000051999">
    <property type="component" value="Unassembled WGS sequence"/>
</dbReference>
<keyword evidence="1" id="KW-1133">Transmembrane helix</keyword>
<keyword evidence="1" id="KW-0812">Transmembrane</keyword>
<evidence type="ECO:0000313" key="3">
    <source>
        <dbReference type="Proteomes" id="UP000051999"/>
    </source>
</evidence>
<keyword evidence="1" id="KW-0472">Membrane</keyword>